<name>A0A9E2S8K8_9BACT</name>
<dbReference type="AlphaFoldDB" id="A0A9E2S8K8"/>
<feature type="chain" id="PRO_5039084655" description="DUF2846 domain-containing protein" evidence="1">
    <location>
        <begin position="20"/>
        <end position="146"/>
    </location>
</feature>
<evidence type="ECO:0000313" key="3">
    <source>
        <dbReference type="Proteomes" id="UP000812270"/>
    </source>
</evidence>
<evidence type="ECO:0000256" key="1">
    <source>
        <dbReference type="SAM" id="SignalP"/>
    </source>
</evidence>
<dbReference type="EMBL" id="JAHSPG010000003">
    <property type="protein sequence ID" value="MBV4356887.1"/>
    <property type="molecule type" value="Genomic_DNA"/>
</dbReference>
<organism evidence="2 3">
    <name type="scientific">Pinibacter aurantiacus</name>
    <dbReference type="NCBI Taxonomy" id="2851599"/>
    <lineage>
        <taxon>Bacteria</taxon>
        <taxon>Pseudomonadati</taxon>
        <taxon>Bacteroidota</taxon>
        <taxon>Chitinophagia</taxon>
        <taxon>Chitinophagales</taxon>
        <taxon>Chitinophagaceae</taxon>
        <taxon>Pinibacter</taxon>
    </lineage>
</organism>
<evidence type="ECO:0008006" key="4">
    <source>
        <dbReference type="Google" id="ProtNLM"/>
    </source>
</evidence>
<protein>
    <recommendedName>
        <fullName evidence="4">DUF2846 domain-containing protein</fullName>
    </recommendedName>
</protein>
<evidence type="ECO:0000313" key="2">
    <source>
        <dbReference type="EMBL" id="MBV4356887.1"/>
    </source>
</evidence>
<keyword evidence="3" id="KW-1185">Reference proteome</keyword>
<comment type="caution">
    <text evidence="2">The sequence shown here is derived from an EMBL/GenBank/DDBJ whole genome shotgun (WGS) entry which is preliminary data.</text>
</comment>
<gene>
    <name evidence="2" type="ORF">KTO63_07020</name>
</gene>
<feature type="signal peptide" evidence="1">
    <location>
        <begin position="1"/>
        <end position="19"/>
    </location>
</feature>
<keyword evidence="1" id="KW-0732">Signal</keyword>
<reference evidence="2" key="1">
    <citation type="submission" date="2021-06" db="EMBL/GenBank/DDBJ databases">
        <authorList>
            <person name="Huq M.A."/>
        </authorList>
    </citation>
    <scope>NUCLEOTIDE SEQUENCE</scope>
    <source>
        <strain evidence="2">MAH-26</strain>
    </source>
</reference>
<proteinExistence type="predicted"/>
<dbReference type="Proteomes" id="UP000812270">
    <property type="component" value="Unassembled WGS sequence"/>
</dbReference>
<accession>A0A9E2S8K8</accession>
<sequence length="146" mass="16144">MKKIAILTFALFVSVNASSQTKTNIASADSSSPKKLDSLHFAVFYFYRAFVPKMVAPIKKVPIYVDDSLVYNLKANTLVAVKIFKEGKHNVCVDKDGETTIVSKIKFGNEYFYKCAIVPGLWGGKPTIETVTVKVGKEETGILKDE</sequence>
<dbReference type="RefSeq" id="WP_217790522.1">
    <property type="nucleotide sequence ID" value="NZ_JAHSPG010000003.1"/>
</dbReference>